<name>A0A9J5XKU3_SOLCO</name>
<evidence type="ECO:0000313" key="2">
    <source>
        <dbReference type="Proteomes" id="UP000824120"/>
    </source>
</evidence>
<dbReference type="EMBL" id="JACXVP010000009">
    <property type="protein sequence ID" value="KAG5587640.1"/>
    <property type="molecule type" value="Genomic_DNA"/>
</dbReference>
<comment type="caution">
    <text evidence="1">The sequence shown here is derived from an EMBL/GenBank/DDBJ whole genome shotgun (WGS) entry which is preliminary data.</text>
</comment>
<sequence>MEKQRKAEHEQEQSAELLNNLGHVVKMEVLTSIADLKEEIDRGYVVALTSKEQYRSPLELVMHATMPGVIFLEYGNVQVAK</sequence>
<dbReference type="AlphaFoldDB" id="A0A9J5XKU3"/>
<reference evidence="1 2" key="1">
    <citation type="submission" date="2020-09" db="EMBL/GenBank/DDBJ databases">
        <title>De no assembly of potato wild relative species, Solanum commersonii.</title>
        <authorList>
            <person name="Cho K."/>
        </authorList>
    </citation>
    <scope>NUCLEOTIDE SEQUENCE [LARGE SCALE GENOMIC DNA]</scope>
    <source>
        <strain evidence="1">LZ3.2</strain>
        <tissue evidence="1">Leaf</tissue>
    </source>
</reference>
<dbReference type="Proteomes" id="UP000824120">
    <property type="component" value="Chromosome 9"/>
</dbReference>
<keyword evidence="2" id="KW-1185">Reference proteome</keyword>
<gene>
    <name evidence="1" type="ORF">H5410_048074</name>
</gene>
<protein>
    <submittedName>
        <fullName evidence="1">Uncharacterized protein</fullName>
    </submittedName>
</protein>
<evidence type="ECO:0000313" key="1">
    <source>
        <dbReference type="EMBL" id="KAG5587640.1"/>
    </source>
</evidence>
<proteinExistence type="predicted"/>
<accession>A0A9J5XKU3</accession>
<organism evidence="1 2">
    <name type="scientific">Solanum commersonii</name>
    <name type="common">Commerson's wild potato</name>
    <name type="synonym">Commerson's nightshade</name>
    <dbReference type="NCBI Taxonomy" id="4109"/>
    <lineage>
        <taxon>Eukaryota</taxon>
        <taxon>Viridiplantae</taxon>
        <taxon>Streptophyta</taxon>
        <taxon>Embryophyta</taxon>
        <taxon>Tracheophyta</taxon>
        <taxon>Spermatophyta</taxon>
        <taxon>Magnoliopsida</taxon>
        <taxon>eudicotyledons</taxon>
        <taxon>Gunneridae</taxon>
        <taxon>Pentapetalae</taxon>
        <taxon>asterids</taxon>
        <taxon>lamiids</taxon>
        <taxon>Solanales</taxon>
        <taxon>Solanaceae</taxon>
        <taxon>Solanoideae</taxon>
        <taxon>Solaneae</taxon>
        <taxon>Solanum</taxon>
    </lineage>
</organism>